<name>A0ACB9GSR0_9ASTR</name>
<evidence type="ECO:0000313" key="1">
    <source>
        <dbReference type="EMBL" id="KAI3786539.1"/>
    </source>
</evidence>
<reference evidence="1 2" key="2">
    <citation type="journal article" date="2022" name="Mol. Ecol. Resour.">
        <title>The genomes of chicory, endive, great burdock and yacon provide insights into Asteraceae paleo-polyploidization history and plant inulin production.</title>
        <authorList>
            <person name="Fan W."/>
            <person name="Wang S."/>
            <person name="Wang H."/>
            <person name="Wang A."/>
            <person name="Jiang F."/>
            <person name="Liu H."/>
            <person name="Zhao H."/>
            <person name="Xu D."/>
            <person name="Zhang Y."/>
        </authorList>
    </citation>
    <scope>NUCLEOTIDE SEQUENCE [LARGE SCALE GENOMIC DNA]</scope>
    <source>
        <strain evidence="2">cv. Yunnan</strain>
        <tissue evidence="1">Leaves</tissue>
    </source>
</reference>
<proteinExistence type="predicted"/>
<evidence type="ECO:0000313" key="2">
    <source>
        <dbReference type="Proteomes" id="UP001056120"/>
    </source>
</evidence>
<organism evidence="1 2">
    <name type="scientific">Smallanthus sonchifolius</name>
    <dbReference type="NCBI Taxonomy" id="185202"/>
    <lineage>
        <taxon>Eukaryota</taxon>
        <taxon>Viridiplantae</taxon>
        <taxon>Streptophyta</taxon>
        <taxon>Embryophyta</taxon>
        <taxon>Tracheophyta</taxon>
        <taxon>Spermatophyta</taxon>
        <taxon>Magnoliopsida</taxon>
        <taxon>eudicotyledons</taxon>
        <taxon>Gunneridae</taxon>
        <taxon>Pentapetalae</taxon>
        <taxon>asterids</taxon>
        <taxon>campanulids</taxon>
        <taxon>Asterales</taxon>
        <taxon>Asteraceae</taxon>
        <taxon>Asteroideae</taxon>
        <taxon>Heliantheae alliance</taxon>
        <taxon>Millerieae</taxon>
        <taxon>Smallanthus</taxon>
    </lineage>
</organism>
<gene>
    <name evidence="1" type="ORF">L1987_40290</name>
</gene>
<dbReference type="Proteomes" id="UP001056120">
    <property type="component" value="Linkage Group LG13"/>
</dbReference>
<keyword evidence="2" id="KW-1185">Reference proteome</keyword>
<dbReference type="EMBL" id="CM042030">
    <property type="protein sequence ID" value="KAI3786539.1"/>
    <property type="molecule type" value="Genomic_DNA"/>
</dbReference>
<protein>
    <submittedName>
        <fullName evidence="1">Uncharacterized protein</fullName>
    </submittedName>
</protein>
<reference evidence="2" key="1">
    <citation type="journal article" date="2022" name="Mol. Ecol. Resour.">
        <title>The genomes of chicory, endive, great burdock and yacon provide insights into Asteraceae palaeo-polyploidization history and plant inulin production.</title>
        <authorList>
            <person name="Fan W."/>
            <person name="Wang S."/>
            <person name="Wang H."/>
            <person name="Wang A."/>
            <person name="Jiang F."/>
            <person name="Liu H."/>
            <person name="Zhao H."/>
            <person name="Xu D."/>
            <person name="Zhang Y."/>
        </authorList>
    </citation>
    <scope>NUCLEOTIDE SEQUENCE [LARGE SCALE GENOMIC DNA]</scope>
    <source>
        <strain evidence="2">cv. Yunnan</strain>
    </source>
</reference>
<sequence length="110" mass="12772">MATAGCWRRNPEKAGYSGKRREVRHRARTSTWGWWPTIEKREGDGLGGVTRRWRWCDVEERLGFYPVRALLAIKKAMMTSGETRQRKMASAMAMVAEQCGGSTRRQWWHG</sequence>
<comment type="caution">
    <text evidence="1">The sequence shown here is derived from an EMBL/GenBank/DDBJ whole genome shotgun (WGS) entry which is preliminary data.</text>
</comment>
<accession>A0ACB9GSR0</accession>